<dbReference type="Gene3D" id="3.40.50.10170">
    <property type="match status" value="1"/>
</dbReference>
<dbReference type="RefSeq" id="WP_004913079.1">
    <property type="nucleotide sequence ID" value="NZ_MPLS01000007.1"/>
</dbReference>
<dbReference type="STRING" id="33968.BMS77_07120"/>
<evidence type="ECO:0000256" key="1">
    <source>
        <dbReference type="ARBA" id="ARBA00023121"/>
    </source>
</evidence>
<dbReference type="SUPFAM" id="SSF82549">
    <property type="entry name" value="DAK1/DegV-like"/>
    <property type="match status" value="1"/>
</dbReference>
<dbReference type="Gene3D" id="3.30.1180.10">
    <property type="match status" value="1"/>
</dbReference>
<dbReference type="EMBL" id="MPLS01000007">
    <property type="protein sequence ID" value="ORI98227.1"/>
    <property type="molecule type" value="Genomic_DNA"/>
</dbReference>
<accession>A0A1X0VER3</accession>
<dbReference type="Proteomes" id="UP000192288">
    <property type="component" value="Unassembled WGS sequence"/>
</dbReference>
<comment type="caution">
    <text evidence="2">The sequence shown here is derived from an EMBL/GenBank/DDBJ whole genome shotgun (WGS) entry which is preliminary data.</text>
</comment>
<dbReference type="AlphaFoldDB" id="A0A1X0VER3"/>
<dbReference type="PROSITE" id="PS51482">
    <property type="entry name" value="DEGV"/>
    <property type="match status" value="1"/>
</dbReference>
<keyword evidence="1" id="KW-0446">Lipid-binding</keyword>
<protein>
    <submittedName>
        <fullName evidence="2">Fatty acid-binding protein DegV</fullName>
    </submittedName>
</protein>
<dbReference type="GO" id="GO:0008289">
    <property type="term" value="F:lipid binding"/>
    <property type="evidence" value="ECO:0007669"/>
    <property type="project" value="UniProtKB-KW"/>
</dbReference>
<gene>
    <name evidence="2" type="ORF">BMR96_03230</name>
</gene>
<dbReference type="eggNOG" id="COG1307">
    <property type="taxonomic scope" value="Bacteria"/>
</dbReference>
<dbReference type="NCBIfam" id="TIGR00762">
    <property type="entry name" value="DegV"/>
    <property type="match status" value="1"/>
</dbReference>
<evidence type="ECO:0000313" key="2">
    <source>
        <dbReference type="EMBL" id="ORI98227.1"/>
    </source>
</evidence>
<dbReference type="InterPro" id="IPR043168">
    <property type="entry name" value="DegV_C"/>
</dbReference>
<sequence>MSNIKIVTDSAVALTPEEIAFYDIKIVPLSVQIDGTVYEDGVTIQRDEFLEKMAVSKSLPQTSQPSIGAFQLAYDEIHQKHPDSEILSIHMSSGLSGTVRAAEQAAALTSAKITTFDTLAADRAQAFVVLQAAEMAKQGATMAEIMPAIEQARDESNIYLSFTSLTNMVAGGRLSKTQGIIGNLLNIKVGAGVTHTDGTVDVLLKGRGMKTIAKFNNNVIAKMQEYKEMVAIGISHAGIPEEATQLAERLKAIWPDLEIPVLNTTPIISTHTGAGALAILYRAR</sequence>
<dbReference type="Pfam" id="PF02645">
    <property type="entry name" value="DegV"/>
    <property type="match status" value="1"/>
</dbReference>
<dbReference type="InterPro" id="IPR003797">
    <property type="entry name" value="DegV"/>
</dbReference>
<dbReference type="PANTHER" id="PTHR33434:SF8">
    <property type="entry name" value="DEGV DOMAIN-CONTAINING PROTEIN SPR1019"/>
    <property type="match status" value="1"/>
</dbReference>
<dbReference type="PANTHER" id="PTHR33434">
    <property type="entry name" value="DEGV DOMAIN-CONTAINING PROTEIN DR_1986-RELATED"/>
    <property type="match status" value="1"/>
</dbReference>
<name>A0A1X0VER3_LEUPS</name>
<reference evidence="2 3" key="1">
    <citation type="journal article" date="2017" name="Front. Microbiol.">
        <title>Genomic Characterization of Dairy Associated Leuconostoc Species and Diversity of Leuconostocs in Undefined Mixed Mesophilic Starter Cultures.</title>
        <authorList>
            <person name="Frantzen C.A."/>
            <person name="Kot W."/>
            <person name="Pedersen T.B."/>
            <person name="Ardo Y.M."/>
            <person name="Broadbent J.R."/>
            <person name="Neve H."/>
            <person name="Hansen L.H."/>
            <person name="Dal Bello F."/>
            <person name="Ostlie H.M."/>
            <person name="Kleppen H.P."/>
            <person name="Vogensen F.K."/>
            <person name="Holo H."/>
        </authorList>
    </citation>
    <scope>NUCLEOTIDE SEQUENCE [LARGE SCALE GENOMIC DNA]</scope>
    <source>
        <strain evidence="2 3">LMGCF08</strain>
    </source>
</reference>
<dbReference type="InterPro" id="IPR050270">
    <property type="entry name" value="DegV_domain_contain"/>
</dbReference>
<proteinExistence type="predicted"/>
<organism evidence="2 3">
    <name type="scientific">Leuconostoc pseudomesenteroides</name>
    <dbReference type="NCBI Taxonomy" id="33968"/>
    <lineage>
        <taxon>Bacteria</taxon>
        <taxon>Bacillati</taxon>
        <taxon>Bacillota</taxon>
        <taxon>Bacilli</taxon>
        <taxon>Lactobacillales</taxon>
        <taxon>Lactobacillaceae</taxon>
        <taxon>Leuconostoc</taxon>
    </lineage>
</organism>
<evidence type="ECO:0000313" key="3">
    <source>
        <dbReference type="Proteomes" id="UP000192288"/>
    </source>
</evidence>